<name>A0A8J4XXR1_CHIOP</name>
<dbReference type="Proteomes" id="UP000770661">
    <property type="component" value="Unassembled WGS sequence"/>
</dbReference>
<sequence length="114" mass="13015">MNFLMATAIYPFFKLPMVRLLIPEKMDVVKSSLLFEVTEQAVLDTSEGNSLDEDEENDFFKRLESHHQDLQRLSKVYCIIGKNKISDLGVADGCSTITLIYNLVQYPVHTSVEK</sequence>
<evidence type="ECO:0000313" key="2">
    <source>
        <dbReference type="Proteomes" id="UP000770661"/>
    </source>
</evidence>
<evidence type="ECO:0000313" key="1">
    <source>
        <dbReference type="EMBL" id="KAG0715542.1"/>
    </source>
</evidence>
<dbReference type="AlphaFoldDB" id="A0A8J4XXR1"/>
<gene>
    <name evidence="1" type="ORF">GWK47_011722</name>
</gene>
<comment type="caution">
    <text evidence="1">The sequence shown here is derived from an EMBL/GenBank/DDBJ whole genome shotgun (WGS) entry which is preliminary data.</text>
</comment>
<proteinExistence type="predicted"/>
<reference evidence="1" key="1">
    <citation type="submission" date="2020-07" db="EMBL/GenBank/DDBJ databases">
        <title>The High-quality genome of the commercially important snow crab, Chionoecetes opilio.</title>
        <authorList>
            <person name="Jeong J.-H."/>
            <person name="Ryu S."/>
        </authorList>
    </citation>
    <scope>NUCLEOTIDE SEQUENCE</scope>
    <source>
        <strain evidence="1">MADBK_172401_WGS</strain>
        <tissue evidence="1">Digestive gland</tissue>
    </source>
</reference>
<accession>A0A8J4XXR1</accession>
<dbReference type="EMBL" id="JACEEZ010019619">
    <property type="protein sequence ID" value="KAG0715542.1"/>
    <property type="molecule type" value="Genomic_DNA"/>
</dbReference>
<organism evidence="1 2">
    <name type="scientific">Chionoecetes opilio</name>
    <name type="common">Atlantic snow crab</name>
    <name type="synonym">Cancer opilio</name>
    <dbReference type="NCBI Taxonomy" id="41210"/>
    <lineage>
        <taxon>Eukaryota</taxon>
        <taxon>Metazoa</taxon>
        <taxon>Ecdysozoa</taxon>
        <taxon>Arthropoda</taxon>
        <taxon>Crustacea</taxon>
        <taxon>Multicrustacea</taxon>
        <taxon>Malacostraca</taxon>
        <taxon>Eumalacostraca</taxon>
        <taxon>Eucarida</taxon>
        <taxon>Decapoda</taxon>
        <taxon>Pleocyemata</taxon>
        <taxon>Brachyura</taxon>
        <taxon>Eubrachyura</taxon>
        <taxon>Majoidea</taxon>
        <taxon>Majidae</taxon>
        <taxon>Chionoecetes</taxon>
    </lineage>
</organism>
<dbReference type="OrthoDB" id="761538at2759"/>
<keyword evidence="2" id="KW-1185">Reference proteome</keyword>
<protein>
    <submittedName>
        <fullName evidence="1">Uncharacterized protein</fullName>
    </submittedName>
</protein>